<feature type="region of interest" description="Disordered" evidence="1">
    <location>
        <begin position="437"/>
        <end position="461"/>
    </location>
</feature>
<dbReference type="GO" id="GO:0046403">
    <property type="term" value="F:polynucleotide 3'-phosphatase activity"/>
    <property type="evidence" value="ECO:0007669"/>
    <property type="project" value="TreeGrafter"/>
</dbReference>
<name>A0A9W8EAM4_9FUNG</name>
<dbReference type="PANTHER" id="PTHR12083:SF9">
    <property type="entry name" value="BIFUNCTIONAL POLYNUCLEOTIDE PHOSPHATASE_KINASE"/>
    <property type="match status" value="1"/>
</dbReference>
<dbReference type="SUPFAM" id="SSF52540">
    <property type="entry name" value="P-loop containing nucleoside triphosphate hydrolases"/>
    <property type="match status" value="1"/>
</dbReference>
<dbReference type="GO" id="GO:0046404">
    <property type="term" value="F:ATP-dependent polydeoxyribonucleotide 5'-hydroxyl-kinase activity"/>
    <property type="evidence" value="ECO:0007669"/>
    <property type="project" value="TreeGrafter"/>
</dbReference>
<sequence length="461" mass="52285">MPQVLVLVGLPGSGKTAFASRLCAFHESWRHVSQEEYTGRSLCSAATTKFLKQGHNVVVDRCNFDEEQRKPFIIAGDALGCPVDALFFDIPAKVCQDRVLERSGHPTGVEGRFGVGVVTKFASVLSPPSTYEGFRHVHQASPHLPHLAYVDDVYHHRTIAKLLSLFPARGPSSALTSVSSFRRQGGNDKKSEDEKKKKEELVAKHFNHDHHHHHHHGHHPHHVRFDHTMGAPSPPPSPPGNISVVAKPIEGKGTYKESKGTWEDENKNKHYTHDLYNEHVEQEADGQRHLNRHTRHLQNSDHIHNPTTGFQRAFDHLSLSRNQEGHQLEKSGKKTHFSDNAHFYHQSEHEEDAKKGTLRSYEHKHVNNYRHIHSDKPEKARTEGFEHRSFNYAYRGQPFDPSCVMDESYKGKPGYGDKIKASFANMPDQEHYSFGQKISWKGGLPPGPKMPPTSFMHDPKK</sequence>
<evidence type="ECO:0000313" key="3">
    <source>
        <dbReference type="Proteomes" id="UP001151582"/>
    </source>
</evidence>
<dbReference type="GO" id="GO:0003690">
    <property type="term" value="F:double-stranded DNA binding"/>
    <property type="evidence" value="ECO:0007669"/>
    <property type="project" value="TreeGrafter"/>
</dbReference>
<comment type="caution">
    <text evidence="2">The sequence shown here is derived from an EMBL/GenBank/DDBJ whole genome shotgun (WGS) entry which is preliminary data.</text>
</comment>
<dbReference type="Proteomes" id="UP001151582">
    <property type="component" value="Unassembled WGS sequence"/>
</dbReference>
<proteinExistence type="predicted"/>
<dbReference type="OrthoDB" id="3512845at2759"/>
<evidence type="ECO:0000313" key="2">
    <source>
        <dbReference type="EMBL" id="KAJ1983726.1"/>
    </source>
</evidence>
<dbReference type="Pfam" id="PF13671">
    <property type="entry name" value="AAA_33"/>
    <property type="match status" value="1"/>
</dbReference>
<accession>A0A9W8EAM4</accession>
<dbReference type="EMBL" id="JANBQB010000043">
    <property type="protein sequence ID" value="KAJ1983726.1"/>
    <property type="molecule type" value="Genomic_DNA"/>
</dbReference>
<evidence type="ECO:0000256" key="1">
    <source>
        <dbReference type="SAM" id="MobiDB-lite"/>
    </source>
</evidence>
<protein>
    <submittedName>
        <fullName evidence="2">Uncharacterized protein</fullName>
    </submittedName>
</protein>
<dbReference type="GO" id="GO:0006281">
    <property type="term" value="P:DNA repair"/>
    <property type="evidence" value="ECO:0007669"/>
    <property type="project" value="TreeGrafter"/>
</dbReference>
<dbReference type="InterPro" id="IPR027417">
    <property type="entry name" value="P-loop_NTPase"/>
</dbReference>
<dbReference type="Gene3D" id="3.40.50.300">
    <property type="entry name" value="P-loop containing nucleotide triphosphate hydrolases"/>
    <property type="match status" value="1"/>
</dbReference>
<dbReference type="PANTHER" id="PTHR12083">
    <property type="entry name" value="BIFUNCTIONAL POLYNUCLEOTIDE PHOSPHATASE/KINASE"/>
    <property type="match status" value="1"/>
</dbReference>
<dbReference type="AlphaFoldDB" id="A0A9W8EAM4"/>
<feature type="compositionally biased region" description="Polar residues" evidence="1">
    <location>
        <begin position="173"/>
        <end position="182"/>
    </location>
</feature>
<reference evidence="2" key="1">
    <citation type="submission" date="2022-07" db="EMBL/GenBank/DDBJ databases">
        <title>Phylogenomic reconstructions and comparative analyses of Kickxellomycotina fungi.</title>
        <authorList>
            <person name="Reynolds N.K."/>
            <person name="Stajich J.E."/>
            <person name="Barry K."/>
            <person name="Grigoriev I.V."/>
            <person name="Crous P."/>
            <person name="Smith M.E."/>
        </authorList>
    </citation>
    <scope>NUCLEOTIDE SEQUENCE</scope>
    <source>
        <strain evidence="2">RSA 567</strain>
    </source>
</reference>
<keyword evidence="3" id="KW-1185">Reference proteome</keyword>
<feature type="region of interest" description="Disordered" evidence="1">
    <location>
        <begin position="170"/>
        <end position="197"/>
    </location>
</feature>
<feature type="compositionally biased region" description="Basic and acidic residues" evidence="1">
    <location>
        <begin position="185"/>
        <end position="197"/>
    </location>
</feature>
<gene>
    <name evidence="2" type="ORF">H4R34_001104</name>
</gene>
<organism evidence="2 3">
    <name type="scientific">Dimargaris verticillata</name>
    <dbReference type="NCBI Taxonomy" id="2761393"/>
    <lineage>
        <taxon>Eukaryota</taxon>
        <taxon>Fungi</taxon>
        <taxon>Fungi incertae sedis</taxon>
        <taxon>Zoopagomycota</taxon>
        <taxon>Kickxellomycotina</taxon>
        <taxon>Dimargaritomycetes</taxon>
        <taxon>Dimargaritales</taxon>
        <taxon>Dimargaritaceae</taxon>
        <taxon>Dimargaris</taxon>
    </lineage>
</organism>